<comment type="catalytic activity">
    <reaction evidence="5">
        <text>a 2'-deoxyadenosine in DNA + S-adenosyl-L-methionine = an N(6)-methyl-2'-deoxyadenosine in DNA + S-adenosyl-L-homocysteine + H(+)</text>
        <dbReference type="Rhea" id="RHEA:15197"/>
        <dbReference type="Rhea" id="RHEA-COMP:12418"/>
        <dbReference type="Rhea" id="RHEA-COMP:12419"/>
        <dbReference type="ChEBI" id="CHEBI:15378"/>
        <dbReference type="ChEBI" id="CHEBI:57856"/>
        <dbReference type="ChEBI" id="CHEBI:59789"/>
        <dbReference type="ChEBI" id="CHEBI:90615"/>
        <dbReference type="ChEBI" id="CHEBI:90616"/>
        <dbReference type="EC" id="2.1.1.72"/>
    </reaction>
</comment>
<dbReference type="Proteomes" id="UP000654345">
    <property type="component" value="Unassembled WGS sequence"/>
</dbReference>
<dbReference type="PRINTS" id="PR00507">
    <property type="entry name" value="N12N6MTFRASE"/>
</dbReference>
<keyword evidence="4" id="KW-0949">S-adenosyl-L-methionine</keyword>
<accession>A0ABQ3V2L4</accession>
<keyword evidence="3" id="KW-0808">Transferase</keyword>
<proteinExistence type="predicted"/>
<sequence>MGSNTNTSRHAKKNDAAQFVQLSLTSEPHRNQQLFSDYYLNAILPTQEEWLRLKDEAKLVLENLQRLFQNYTPSDKEAQVEEDFIKPVLRRLGHTFEVQPSLETPDGTKTPDYVLYRDQVTLVANKKKKLNETLLEGRALAVGDAKYWDRPLDVSLKRAGGDPFTNKNPSYQIAFYMQHSGLDWGILTNGRLWRLYHKDTAHKLDRFYEVNLPELLQSNEVNRFLYFYVFFRRQAFDPGNLSIDTIREASVDYARGVSNSLKAQVFEALRHVAQGFLDYQPNRLQPNAKTLKHIYNNSLILLYRLLFILYAESRDLLPIHESPGYGQYYSLDHIKKGIQQNLQMGIRLSSNAATLWGQLKALFKIIEKGDSDLNVTTFNGGLFNPERHPFLEDYTVGDFHLQRAIDQLARVEGKFVDYRDLAERHLGTIYEGLLEFHLEVLEKPEDGWTIDLKNEKGERKVTGSYYTPDYIVKYMVEETLGPVLRQAVNSATSEQEKIQAILNVKALDPAMGSGHFPVEVVDYIARFLVQHIEQTLSETGGESELAFWRRRVAQSCVYGVDLNPLAVDLAQLSLWLATVAKGRPLSFLDHHLRCGNALLFAHLAELKINATNAKKNGKKAKTILSSADVAQPMLFDEESLRQVMTSAVDKMLMIEVSPAQTIKEVKEQEEAYKEIRQKLTDKYSRLANLVTAVSFGVAVDQAFWKPLSDYATGRTPIAPPQFEEWLQAATQIADTQHFFHWELEFPEVFFNQYGQHKGTDAGFDVVIGNPPYVRQEELGPFKPYFAKKYPETYDGVADLYVYFYQQGLHLTCAGGVCPTS</sequence>
<dbReference type="EC" id="2.1.1.72" evidence="1"/>
<gene>
    <name evidence="7" type="ORF">KSB_76720</name>
</gene>
<evidence type="ECO:0000256" key="5">
    <source>
        <dbReference type="ARBA" id="ARBA00047942"/>
    </source>
</evidence>
<dbReference type="PANTHER" id="PTHR33841">
    <property type="entry name" value="DNA METHYLTRANSFERASE YEEA-RELATED"/>
    <property type="match status" value="1"/>
</dbReference>
<keyword evidence="2" id="KW-0489">Methyltransferase</keyword>
<dbReference type="InterPro" id="IPR050953">
    <property type="entry name" value="N4_N6_ade-DNA_methylase"/>
</dbReference>
<dbReference type="PANTHER" id="PTHR33841:SF1">
    <property type="entry name" value="DNA METHYLTRANSFERASE A"/>
    <property type="match status" value="1"/>
</dbReference>
<evidence type="ECO:0000256" key="4">
    <source>
        <dbReference type="ARBA" id="ARBA00022691"/>
    </source>
</evidence>
<evidence type="ECO:0000259" key="6">
    <source>
        <dbReference type="Pfam" id="PF07669"/>
    </source>
</evidence>
<keyword evidence="8" id="KW-1185">Reference proteome</keyword>
<evidence type="ECO:0000256" key="3">
    <source>
        <dbReference type="ARBA" id="ARBA00022679"/>
    </source>
</evidence>
<name>A0ABQ3V2L4_9CHLR</name>
<dbReference type="InterPro" id="IPR002052">
    <property type="entry name" value="DNA_methylase_N6_adenine_CS"/>
</dbReference>
<dbReference type="InterPro" id="IPR011639">
    <property type="entry name" value="MethylTrfase_TaqI-like_dom"/>
</dbReference>
<dbReference type="Gene3D" id="3.40.50.150">
    <property type="entry name" value="Vaccinia Virus protein VP39"/>
    <property type="match status" value="2"/>
</dbReference>
<comment type="caution">
    <text evidence="7">The sequence shown here is derived from an EMBL/GenBank/DDBJ whole genome shotgun (WGS) entry which is preliminary data.</text>
</comment>
<evidence type="ECO:0000313" key="7">
    <source>
        <dbReference type="EMBL" id="GHO59197.1"/>
    </source>
</evidence>
<protein>
    <recommendedName>
        <fullName evidence="1">site-specific DNA-methyltransferase (adenine-specific)</fullName>
        <ecNumber evidence="1">2.1.1.72</ecNumber>
    </recommendedName>
</protein>
<organism evidence="7 8">
    <name type="scientific">Ktedonobacter robiniae</name>
    <dbReference type="NCBI Taxonomy" id="2778365"/>
    <lineage>
        <taxon>Bacteria</taxon>
        <taxon>Bacillati</taxon>
        <taxon>Chloroflexota</taxon>
        <taxon>Ktedonobacteria</taxon>
        <taxon>Ktedonobacterales</taxon>
        <taxon>Ktedonobacteraceae</taxon>
        <taxon>Ktedonobacter</taxon>
    </lineage>
</organism>
<dbReference type="SUPFAM" id="SSF53335">
    <property type="entry name" value="S-adenosyl-L-methionine-dependent methyltransferases"/>
    <property type="match status" value="1"/>
</dbReference>
<reference evidence="7 8" key="1">
    <citation type="journal article" date="2021" name="Int. J. Syst. Evol. Microbiol.">
        <title>Reticulibacter mediterranei gen. nov., sp. nov., within the new family Reticulibacteraceae fam. nov., and Ktedonospora formicarum gen. nov., sp. nov., Ktedonobacter robiniae sp. nov., Dictyobacter formicarum sp. nov. and Dictyobacter arantiisoli sp. nov., belonging to the class Ktedonobacteria.</title>
        <authorList>
            <person name="Yabe S."/>
            <person name="Zheng Y."/>
            <person name="Wang C.M."/>
            <person name="Sakai Y."/>
            <person name="Abe K."/>
            <person name="Yokota A."/>
            <person name="Donadio S."/>
            <person name="Cavaletti L."/>
            <person name="Monciardini P."/>
        </authorList>
    </citation>
    <scope>NUCLEOTIDE SEQUENCE [LARGE SCALE GENOMIC DNA]</scope>
    <source>
        <strain evidence="7 8">SOSP1-30</strain>
    </source>
</reference>
<dbReference type="InterPro" id="IPR029063">
    <property type="entry name" value="SAM-dependent_MTases_sf"/>
</dbReference>
<feature type="domain" description="Type II methyltransferase M.TaqI-like" evidence="6">
    <location>
        <begin position="556"/>
        <end position="816"/>
    </location>
</feature>
<evidence type="ECO:0000313" key="8">
    <source>
        <dbReference type="Proteomes" id="UP000654345"/>
    </source>
</evidence>
<evidence type="ECO:0000256" key="1">
    <source>
        <dbReference type="ARBA" id="ARBA00011900"/>
    </source>
</evidence>
<dbReference type="EMBL" id="BNJG01000003">
    <property type="protein sequence ID" value="GHO59197.1"/>
    <property type="molecule type" value="Genomic_DNA"/>
</dbReference>
<dbReference type="Pfam" id="PF07669">
    <property type="entry name" value="Eco57I"/>
    <property type="match status" value="1"/>
</dbReference>
<dbReference type="PROSITE" id="PS00092">
    <property type="entry name" value="N6_MTASE"/>
    <property type="match status" value="1"/>
</dbReference>
<evidence type="ECO:0000256" key="2">
    <source>
        <dbReference type="ARBA" id="ARBA00022603"/>
    </source>
</evidence>